<sequence length="63" mass="6644">MGAPVDGFRVSRAPSAGVMGQDMLGLHMGYAFGEDEGFEENVARVARKVIHGGGDLDMTSMTL</sequence>
<comment type="caution">
    <text evidence="1">The sequence shown here is derived from an EMBL/GenBank/DDBJ whole genome shotgun (WGS) entry which is preliminary data.</text>
</comment>
<dbReference type="RefSeq" id="XP_037167543.1">
    <property type="nucleotide sequence ID" value="XM_037305441.1"/>
</dbReference>
<protein>
    <submittedName>
        <fullName evidence="1">Uncharacterized protein</fullName>
    </submittedName>
</protein>
<evidence type="ECO:0000313" key="2">
    <source>
        <dbReference type="Proteomes" id="UP000578531"/>
    </source>
</evidence>
<dbReference type="GeneID" id="59285182"/>
<name>A0A8H6L776_9LECA</name>
<gene>
    <name evidence="1" type="ORF">HO173_003516</name>
</gene>
<proteinExistence type="predicted"/>
<dbReference type="Proteomes" id="UP000578531">
    <property type="component" value="Unassembled WGS sequence"/>
</dbReference>
<evidence type="ECO:0000313" key="1">
    <source>
        <dbReference type="EMBL" id="KAF6238236.1"/>
    </source>
</evidence>
<organism evidence="1 2">
    <name type="scientific">Letharia columbiana</name>
    <dbReference type="NCBI Taxonomy" id="112416"/>
    <lineage>
        <taxon>Eukaryota</taxon>
        <taxon>Fungi</taxon>
        <taxon>Dikarya</taxon>
        <taxon>Ascomycota</taxon>
        <taxon>Pezizomycotina</taxon>
        <taxon>Lecanoromycetes</taxon>
        <taxon>OSLEUM clade</taxon>
        <taxon>Lecanoromycetidae</taxon>
        <taxon>Lecanorales</taxon>
        <taxon>Lecanorineae</taxon>
        <taxon>Parmeliaceae</taxon>
        <taxon>Letharia</taxon>
    </lineage>
</organism>
<reference evidence="1 2" key="1">
    <citation type="journal article" date="2020" name="Genomics">
        <title>Complete, high-quality genomes from long-read metagenomic sequencing of two wolf lichen thalli reveals enigmatic genome architecture.</title>
        <authorList>
            <person name="McKenzie S.K."/>
            <person name="Walston R.F."/>
            <person name="Allen J.L."/>
        </authorList>
    </citation>
    <scope>NUCLEOTIDE SEQUENCE [LARGE SCALE GENOMIC DNA]</scope>
    <source>
        <strain evidence="1">WasteWater2</strain>
    </source>
</reference>
<keyword evidence="2" id="KW-1185">Reference proteome</keyword>
<dbReference type="EMBL" id="JACCJC010000010">
    <property type="protein sequence ID" value="KAF6238236.1"/>
    <property type="molecule type" value="Genomic_DNA"/>
</dbReference>
<dbReference type="AlphaFoldDB" id="A0A8H6L776"/>
<accession>A0A8H6L776</accession>